<feature type="transmembrane region" description="Helical" evidence="1">
    <location>
        <begin position="149"/>
        <end position="172"/>
    </location>
</feature>
<organism evidence="2 3">
    <name type="scientific">Parafrankia irregularis</name>
    <dbReference type="NCBI Taxonomy" id="795642"/>
    <lineage>
        <taxon>Bacteria</taxon>
        <taxon>Bacillati</taxon>
        <taxon>Actinomycetota</taxon>
        <taxon>Actinomycetes</taxon>
        <taxon>Frankiales</taxon>
        <taxon>Frankiaceae</taxon>
        <taxon>Parafrankia</taxon>
    </lineage>
</organism>
<feature type="transmembrane region" description="Helical" evidence="1">
    <location>
        <begin position="26"/>
        <end position="42"/>
    </location>
</feature>
<name>A0A0S4R144_9ACTN</name>
<keyword evidence="1" id="KW-1133">Transmembrane helix</keyword>
<evidence type="ECO:0000313" key="3">
    <source>
        <dbReference type="Proteomes" id="UP000198802"/>
    </source>
</evidence>
<dbReference type="InterPro" id="IPR043993">
    <property type="entry name" value="T4SS_pilin"/>
</dbReference>
<reference evidence="3" key="1">
    <citation type="submission" date="2015-11" db="EMBL/GenBank/DDBJ databases">
        <authorList>
            <person name="Varghese N."/>
        </authorList>
    </citation>
    <scope>NUCLEOTIDE SEQUENCE [LARGE SCALE GENOMIC DNA]</scope>
    <source>
        <strain evidence="3">DSM 45899</strain>
    </source>
</reference>
<dbReference type="AlphaFoldDB" id="A0A0S4R144"/>
<protein>
    <submittedName>
        <fullName evidence="2">Uncharacterized protein</fullName>
    </submittedName>
</protein>
<keyword evidence="1" id="KW-0472">Membrane</keyword>
<feature type="transmembrane region" description="Helical" evidence="1">
    <location>
        <begin position="193"/>
        <end position="213"/>
    </location>
</feature>
<feature type="transmembrane region" description="Helical" evidence="1">
    <location>
        <begin position="102"/>
        <end position="129"/>
    </location>
</feature>
<keyword evidence="3" id="KW-1185">Reference proteome</keyword>
<feature type="transmembrane region" description="Helical" evidence="1">
    <location>
        <begin position="62"/>
        <end position="81"/>
    </location>
</feature>
<accession>A0A0S4R144</accession>
<dbReference type="RefSeq" id="WP_226931188.1">
    <property type="nucleotide sequence ID" value="NZ_FAOZ01000043.1"/>
</dbReference>
<evidence type="ECO:0000256" key="1">
    <source>
        <dbReference type="SAM" id="Phobius"/>
    </source>
</evidence>
<keyword evidence="1" id="KW-0812">Transmembrane</keyword>
<proteinExistence type="predicted"/>
<dbReference type="EMBL" id="FAOZ01000043">
    <property type="protein sequence ID" value="CUU60630.1"/>
    <property type="molecule type" value="Genomic_DNA"/>
</dbReference>
<evidence type="ECO:0000313" key="2">
    <source>
        <dbReference type="EMBL" id="CUU60630.1"/>
    </source>
</evidence>
<dbReference type="Pfam" id="PF18895">
    <property type="entry name" value="T4SS_pilin"/>
    <property type="match status" value="1"/>
</dbReference>
<sequence>MTRFSAVWVRLVRAVRRRVGRVPADLWLGVCAGLAGGLGWVLSPAGSAPGPGWELIGSPAGWARVAAAVLCAVFALLLLVCDEPWLARGAGSEADRRRLLRLAVLLAGVVVGVIVLAGVSDAAVVAQVAPPPPAGVSTAPDLKTVLDNARNWMMGILATVATFFFTLGAARYASANGDPGEVERAKGSFRNAALGYGLAVLAPLLVKALQSVVGA</sequence>
<gene>
    <name evidence="2" type="ORF">Ga0074812_14347</name>
</gene>
<dbReference type="Proteomes" id="UP000198802">
    <property type="component" value="Unassembled WGS sequence"/>
</dbReference>